<keyword evidence="3" id="KW-1185">Reference proteome</keyword>
<dbReference type="SMART" id="SM01022">
    <property type="entry name" value="ASCH"/>
    <property type="match status" value="1"/>
</dbReference>
<dbReference type="InterPro" id="IPR007374">
    <property type="entry name" value="ASCH_domain"/>
</dbReference>
<dbReference type="OrthoDB" id="121143at2"/>
<organism evidence="2 3">
    <name type="scientific">Paenibacillus hemerocallicola</name>
    <dbReference type="NCBI Taxonomy" id="1172614"/>
    <lineage>
        <taxon>Bacteria</taxon>
        <taxon>Bacillati</taxon>
        <taxon>Bacillota</taxon>
        <taxon>Bacilli</taxon>
        <taxon>Bacillales</taxon>
        <taxon>Paenibacillaceae</taxon>
        <taxon>Paenibacillus</taxon>
    </lineage>
</organism>
<accession>A0A5C4T6X0</accession>
<comment type="caution">
    <text evidence="2">The sequence shown here is derived from an EMBL/GenBank/DDBJ whole genome shotgun (WGS) entry which is preliminary data.</text>
</comment>
<sequence length="195" mass="21945">MLFKQRILDGIADGVISVAFRRWKRASVKTGSRLHTPIGLLEITSIAVVPEREITETDAVRAGFSTRGELFKEIDSFSDEGDIFRIEVIRIGADPREQLRERDEMTDAEFADLRTRLERLDKASAHGPWTVKFLCLVNEHPGLRATDLAASIGWETEKLKLNVRKLKNLGLTISLGTGYRISPRGRMVMNKLGLV</sequence>
<dbReference type="Proteomes" id="UP000307943">
    <property type="component" value="Unassembled WGS sequence"/>
</dbReference>
<feature type="domain" description="ASCH" evidence="1">
    <location>
        <begin position="1"/>
        <end position="90"/>
    </location>
</feature>
<reference evidence="2 3" key="1">
    <citation type="submission" date="2019-05" db="EMBL/GenBank/DDBJ databases">
        <title>We sequenced the genome of Paenibacillus hemerocallicola KCTC 33185 for further insight into its adaptation and study the phylogeny of Paenibacillus.</title>
        <authorList>
            <person name="Narsing Rao M.P."/>
        </authorList>
    </citation>
    <scope>NUCLEOTIDE SEQUENCE [LARGE SCALE GENOMIC DNA]</scope>
    <source>
        <strain evidence="2 3">KCTC 33185</strain>
    </source>
</reference>
<proteinExistence type="predicted"/>
<dbReference type="RefSeq" id="WP_139603687.1">
    <property type="nucleotide sequence ID" value="NZ_VDCQ01000025.1"/>
</dbReference>
<dbReference type="AlphaFoldDB" id="A0A5C4T6X0"/>
<gene>
    <name evidence="2" type="ORF">FE784_18370</name>
</gene>
<evidence type="ECO:0000313" key="2">
    <source>
        <dbReference type="EMBL" id="TNJ64813.1"/>
    </source>
</evidence>
<dbReference type="EMBL" id="VDCQ01000025">
    <property type="protein sequence ID" value="TNJ64813.1"/>
    <property type="molecule type" value="Genomic_DNA"/>
</dbReference>
<evidence type="ECO:0000259" key="1">
    <source>
        <dbReference type="SMART" id="SM01022"/>
    </source>
</evidence>
<evidence type="ECO:0000313" key="3">
    <source>
        <dbReference type="Proteomes" id="UP000307943"/>
    </source>
</evidence>
<protein>
    <submittedName>
        <fullName evidence="2">ASCH domain-containing protein</fullName>
    </submittedName>
</protein>
<name>A0A5C4T6X0_9BACL</name>